<gene>
    <name evidence="1" type="ORF">Ac3_299</name>
</gene>
<accession>A0A345AV27</accession>
<dbReference type="Pfam" id="PF10886">
    <property type="entry name" value="DUF2685"/>
    <property type="match status" value="1"/>
</dbReference>
<dbReference type="InterPro" id="IPR024362">
    <property type="entry name" value="DUF2685"/>
</dbReference>
<proteinExistence type="predicted"/>
<dbReference type="Proteomes" id="UP000255697">
    <property type="component" value="Segment"/>
</dbReference>
<evidence type="ECO:0000313" key="1">
    <source>
        <dbReference type="EMBL" id="AXF40760.1"/>
    </source>
</evidence>
<protein>
    <submittedName>
        <fullName evidence="1">Uncharacterized protein</fullName>
    </submittedName>
</protein>
<evidence type="ECO:0000313" key="2">
    <source>
        <dbReference type="Proteomes" id="UP000255697"/>
    </source>
</evidence>
<name>A0A345AV27_9CAUD</name>
<dbReference type="EMBL" id="MH460829">
    <property type="protein sequence ID" value="AXF40760.1"/>
    <property type="molecule type" value="Genomic_DNA"/>
</dbReference>
<sequence>METRICSVCKMPIDEALVVETDQGPVHPGHCLQHIQDLPVLESNGDMLLETELLL</sequence>
<organism evidence="1 2">
    <name type="scientific">Acinetobacter phage vB_ApiM_fHyAci03</name>
    <dbReference type="NCBI Taxonomy" id="2269366"/>
    <lineage>
        <taxon>Viruses</taxon>
        <taxon>Duplodnaviria</taxon>
        <taxon>Heunggongvirae</taxon>
        <taxon>Uroviricota</taxon>
        <taxon>Caudoviricetes</taxon>
        <taxon>Pantevenvirales</taxon>
        <taxon>Straboviridae</taxon>
        <taxon>Twarogvirinae</taxon>
        <taxon>Lazarusvirus</taxon>
        <taxon>Lazarusvirus fhyacithree</taxon>
    </lineage>
</organism>
<keyword evidence="2" id="KW-1185">Reference proteome</keyword>
<reference evidence="2" key="1">
    <citation type="submission" date="2018-06" db="EMBL/GenBank/DDBJ databases">
        <title>Whole genome analysis of phage vB_ApiM_fHyAci03 infecting Acinetobacter pittii.</title>
        <authorList>
            <person name="Kiljunen S."/>
            <person name="Wicklund A."/>
            <person name="Skurnik M."/>
        </authorList>
    </citation>
    <scope>NUCLEOTIDE SEQUENCE [LARGE SCALE GENOMIC DNA]</scope>
</reference>